<dbReference type="VEuPathDB" id="FungiDB:ASPFODRAFT_52511"/>
<evidence type="ECO:0000313" key="1">
    <source>
        <dbReference type="EMBL" id="OJZ80849.1"/>
    </source>
</evidence>
<dbReference type="EMBL" id="KV878252">
    <property type="protein sequence ID" value="OJZ80849.1"/>
    <property type="molecule type" value="Genomic_DNA"/>
</dbReference>
<accession>A0A1M3T263</accession>
<organism evidence="1 2">
    <name type="scientific">Aspergillus luchuensis (strain CBS 106.47)</name>
    <dbReference type="NCBI Taxonomy" id="1137211"/>
    <lineage>
        <taxon>Eukaryota</taxon>
        <taxon>Fungi</taxon>
        <taxon>Dikarya</taxon>
        <taxon>Ascomycota</taxon>
        <taxon>Pezizomycotina</taxon>
        <taxon>Eurotiomycetes</taxon>
        <taxon>Eurotiomycetidae</taxon>
        <taxon>Eurotiales</taxon>
        <taxon>Aspergillaceae</taxon>
        <taxon>Aspergillus</taxon>
        <taxon>Aspergillus subgen. Circumdati</taxon>
    </lineage>
</organism>
<protein>
    <submittedName>
        <fullName evidence="1">Uncharacterized protein</fullName>
    </submittedName>
</protein>
<dbReference type="Proteomes" id="UP000184063">
    <property type="component" value="Unassembled WGS sequence"/>
</dbReference>
<dbReference type="AlphaFoldDB" id="A0A1M3T263"/>
<gene>
    <name evidence="1" type="ORF">ASPFODRAFT_52511</name>
</gene>
<proteinExistence type="predicted"/>
<reference evidence="2" key="1">
    <citation type="journal article" date="2017" name="Genome Biol.">
        <title>Comparative genomics reveals high biological diversity and specific adaptations in the industrially and medically important fungal genus Aspergillus.</title>
        <authorList>
            <person name="de Vries R.P."/>
            <person name="Riley R."/>
            <person name="Wiebenga A."/>
            <person name="Aguilar-Osorio G."/>
            <person name="Amillis S."/>
            <person name="Uchima C.A."/>
            <person name="Anderluh G."/>
            <person name="Asadollahi M."/>
            <person name="Askin M."/>
            <person name="Barry K."/>
            <person name="Battaglia E."/>
            <person name="Bayram O."/>
            <person name="Benocci T."/>
            <person name="Braus-Stromeyer S.A."/>
            <person name="Caldana C."/>
            <person name="Canovas D."/>
            <person name="Cerqueira G.C."/>
            <person name="Chen F."/>
            <person name="Chen W."/>
            <person name="Choi C."/>
            <person name="Clum A."/>
            <person name="Dos Santos R.A."/>
            <person name="Damasio A.R."/>
            <person name="Diallinas G."/>
            <person name="Emri T."/>
            <person name="Fekete E."/>
            <person name="Flipphi M."/>
            <person name="Freyberg S."/>
            <person name="Gallo A."/>
            <person name="Gournas C."/>
            <person name="Habgood R."/>
            <person name="Hainaut M."/>
            <person name="Harispe M.L."/>
            <person name="Henrissat B."/>
            <person name="Hilden K.S."/>
            <person name="Hope R."/>
            <person name="Hossain A."/>
            <person name="Karabika E."/>
            <person name="Karaffa L."/>
            <person name="Karanyi Z."/>
            <person name="Krasevec N."/>
            <person name="Kuo A."/>
            <person name="Kusch H."/>
            <person name="LaButti K."/>
            <person name="Lagendijk E.L."/>
            <person name="Lapidus A."/>
            <person name="Levasseur A."/>
            <person name="Lindquist E."/>
            <person name="Lipzen A."/>
            <person name="Logrieco A.F."/>
            <person name="MacCabe A."/>
            <person name="Maekelae M.R."/>
            <person name="Malavazi I."/>
            <person name="Melin P."/>
            <person name="Meyer V."/>
            <person name="Mielnichuk N."/>
            <person name="Miskei M."/>
            <person name="Molnar A.P."/>
            <person name="Mule G."/>
            <person name="Ngan C.Y."/>
            <person name="Orejas M."/>
            <person name="Orosz E."/>
            <person name="Ouedraogo J.P."/>
            <person name="Overkamp K.M."/>
            <person name="Park H.-S."/>
            <person name="Perrone G."/>
            <person name="Piumi F."/>
            <person name="Punt P.J."/>
            <person name="Ram A.F."/>
            <person name="Ramon A."/>
            <person name="Rauscher S."/>
            <person name="Record E."/>
            <person name="Riano-Pachon D.M."/>
            <person name="Robert V."/>
            <person name="Roehrig J."/>
            <person name="Ruller R."/>
            <person name="Salamov A."/>
            <person name="Salih N.S."/>
            <person name="Samson R.A."/>
            <person name="Sandor E."/>
            <person name="Sanguinetti M."/>
            <person name="Schuetze T."/>
            <person name="Sepcic K."/>
            <person name="Shelest E."/>
            <person name="Sherlock G."/>
            <person name="Sophianopoulou V."/>
            <person name="Squina F.M."/>
            <person name="Sun H."/>
            <person name="Susca A."/>
            <person name="Todd R.B."/>
            <person name="Tsang A."/>
            <person name="Unkles S.E."/>
            <person name="van de Wiele N."/>
            <person name="van Rossen-Uffink D."/>
            <person name="Oliveira J.V."/>
            <person name="Vesth T.C."/>
            <person name="Visser J."/>
            <person name="Yu J.-H."/>
            <person name="Zhou M."/>
            <person name="Andersen M.R."/>
            <person name="Archer D.B."/>
            <person name="Baker S.E."/>
            <person name="Benoit I."/>
            <person name="Brakhage A.A."/>
            <person name="Braus G.H."/>
            <person name="Fischer R."/>
            <person name="Frisvad J.C."/>
            <person name="Goldman G.H."/>
            <person name="Houbraken J."/>
            <person name="Oakley B."/>
            <person name="Pocsi I."/>
            <person name="Scazzocchio C."/>
            <person name="Seiboth B."/>
            <person name="vanKuyk P.A."/>
            <person name="Wortman J."/>
            <person name="Dyer P.S."/>
            <person name="Grigoriev I.V."/>
        </authorList>
    </citation>
    <scope>NUCLEOTIDE SEQUENCE [LARGE SCALE GENOMIC DNA]</scope>
    <source>
        <strain evidence="2">CBS 106.47</strain>
    </source>
</reference>
<sequence>MDPVYLACTLRNTFVTQVCLTYLVTDPVCSVNPCSTSYTKPLATLSSAWLPGCWCFK</sequence>
<evidence type="ECO:0000313" key="2">
    <source>
        <dbReference type="Proteomes" id="UP000184063"/>
    </source>
</evidence>
<name>A0A1M3T263_ASPLC</name>